<dbReference type="AlphaFoldDB" id="A0A7U3YPY0"/>
<dbReference type="Proteomes" id="UP000006365">
    <property type="component" value="Chromosome"/>
</dbReference>
<feature type="chain" id="PRO_5030588267" description="DUF4019 domain-containing protein" evidence="1">
    <location>
        <begin position="24"/>
        <end position="140"/>
    </location>
</feature>
<dbReference type="Pfam" id="PF13211">
    <property type="entry name" value="DUF4019"/>
    <property type="match status" value="1"/>
</dbReference>
<evidence type="ECO:0000313" key="2">
    <source>
        <dbReference type="EMBL" id="ADW19253.1"/>
    </source>
</evidence>
<evidence type="ECO:0000256" key="1">
    <source>
        <dbReference type="SAM" id="SignalP"/>
    </source>
</evidence>
<dbReference type="EMBL" id="CP002364">
    <property type="protein sequence ID" value="ADW19253.1"/>
    <property type="molecule type" value="Genomic_DNA"/>
</dbReference>
<sequence>MQRCFAVLIAFLFVVFTSPQASAVAATTEDAAITASSWLTLVDGGYYVQSWQTASRFFRSAIAEATWAASLQAARSPLGSLVRREQRASQLATSLPGAPDGEYCILSFATELTNKKTAVETLTMMREADGQWRVAGYFIK</sequence>
<organism evidence="2 3">
    <name type="scientific">Desulfobulbus propionicus (strain ATCC 33891 / DSM 2032 / VKM B-1956 / 1pr3)</name>
    <dbReference type="NCBI Taxonomy" id="577650"/>
    <lineage>
        <taxon>Bacteria</taxon>
        <taxon>Pseudomonadati</taxon>
        <taxon>Thermodesulfobacteriota</taxon>
        <taxon>Desulfobulbia</taxon>
        <taxon>Desulfobulbales</taxon>
        <taxon>Desulfobulbaceae</taxon>
        <taxon>Desulfobulbus</taxon>
    </lineage>
</organism>
<keyword evidence="3" id="KW-1185">Reference proteome</keyword>
<gene>
    <name evidence="2" type="ordered locus">Despr_3121</name>
</gene>
<protein>
    <recommendedName>
        <fullName evidence="4">DUF4019 domain-containing protein</fullName>
    </recommendedName>
</protein>
<name>A0A7U3YPY0_DESPD</name>
<evidence type="ECO:0000313" key="3">
    <source>
        <dbReference type="Proteomes" id="UP000006365"/>
    </source>
</evidence>
<reference evidence="2 3" key="1">
    <citation type="journal article" date="2011" name="Stand. Genomic Sci.">
        <title>Complete genome sequence of Desulfobulbus propionicus type strain (1pr3).</title>
        <authorList>
            <person name="Pagani I."/>
            <person name="Lapidus A."/>
            <person name="Nolan M."/>
            <person name="Lucas S."/>
            <person name="Hammon N."/>
            <person name="Deshpande S."/>
            <person name="Cheng J.F."/>
            <person name="Chertkov O."/>
            <person name="Davenport K."/>
            <person name="Tapia R."/>
            <person name="Han C."/>
            <person name="Goodwin L."/>
            <person name="Pitluck S."/>
            <person name="Liolios K."/>
            <person name="Mavromatis K."/>
            <person name="Ivanova N."/>
            <person name="Mikhailova N."/>
            <person name="Pati A."/>
            <person name="Chen A."/>
            <person name="Palaniappan K."/>
            <person name="Land M."/>
            <person name="Hauser L."/>
            <person name="Chang Y.J."/>
            <person name="Jeffries C.D."/>
            <person name="Detter J.C."/>
            <person name="Brambilla E."/>
            <person name="Kannan K.P."/>
            <person name="Djao O.D."/>
            <person name="Rohde M."/>
            <person name="Pukall R."/>
            <person name="Spring S."/>
            <person name="Goker M."/>
            <person name="Sikorski J."/>
            <person name="Woyke T."/>
            <person name="Bristow J."/>
            <person name="Eisen J.A."/>
            <person name="Markowitz V."/>
            <person name="Hugenholtz P."/>
            <person name="Kyrpides N.C."/>
            <person name="Klenk H.P."/>
        </authorList>
    </citation>
    <scope>NUCLEOTIDE SEQUENCE [LARGE SCALE GENOMIC DNA]</scope>
    <source>
        <strain evidence="3">ATCC 33891 / DSM 2032 / 1pr3</strain>
    </source>
</reference>
<evidence type="ECO:0008006" key="4">
    <source>
        <dbReference type="Google" id="ProtNLM"/>
    </source>
</evidence>
<accession>A0A7U3YPY0</accession>
<feature type="signal peptide" evidence="1">
    <location>
        <begin position="1"/>
        <end position="23"/>
    </location>
</feature>
<dbReference type="InterPro" id="IPR025091">
    <property type="entry name" value="DUF4019"/>
</dbReference>
<proteinExistence type="predicted"/>
<dbReference type="RefSeq" id="WP_015725778.1">
    <property type="nucleotide sequence ID" value="NC_014972.1"/>
</dbReference>
<keyword evidence="1" id="KW-0732">Signal</keyword>
<dbReference type="KEGG" id="dpr:Despr_3121"/>